<proteinExistence type="predicted"/>
<dbReference type="Proteomes" id="UP000308730">
    <property type="component" value="Unassembled WGS sequence"/>
</dbReference>
<dbReference type="EMBL" id="SGPM01000237">
    <property type="protein sequence ID" value="THH27632.1"/>
    <property type="molecule type" value="Genomic_DNA"/>
</dbReference>
<evidence type="ECO:0000313" key="2">
    <source>
        <dbReference type="EMBL" id="THH27632.1"/>
    </source>
</evidence>
<comment type="caution">
    <text evidence="2">The sequence shown here is derived from an EMBL/GenBank/DDBJ whole genome shotgun (WGS) entry which is preliminary data.</text>
</comment>
<feature type="region of interest" description="Disordered" evidence="1">
    <location>
        <begin position="1"/>
        <end position="20"/>
    </location>
</feature>
<reference evidence="2 3" key="1">
    <citation type="submission" date="2019-02" db="EMBL/GenBank/DDBJ databases">
        <title>Genome sequencing of the rare red list fungi Antrodiella citrinella (Flaviporus citrinellus).</title>
        <authorList>
            <person name="Buettner E."/>
            <person name="Kellner H."/>
        </authorList>
    </citation>
    <scope>NUCLEOTIDE SEQUENCE [LARGE SCALE GENOMIC DNA]</scope>
    <source>
        <strain evidence="2 3">DSM 108506</strain>
    </source>
</reference>
<dbReference type="Pfam" id="PF07956">
    <property type="entry name" value="DUF1690"/>
    <property type="match status" value="1"/>
</dbReference>
<evidence type="ECO:0000313" key="3">
    <source>
        <dbReference type="Proteomes" id="UP000308730"/>
    </source>
</evidence>
<accession>A0A4S4MNU6</accession>
<feature type="compositionally biased region" description="Polar residues" evidence="1">
    <location>
        <begin position="31"/>
        <end position="49"/>
    </location>
</feature>
<gene>
    <name evidence="2" type="ORF">EUX98_g6555</name>
</gene>
<dbReference type="OrthoDB" id="5544375at2759"/>
<dbReference type="InterPro" id="IPR012471">
    <property type="entry name" value="DUF1690"/>
</dbReference>
<evidence type="ECO:0008006" key="4">
    <source>
        <dbReference type="Google" id="ProtNLM"/>
    </source>
</evidence>
<protein>
    <recommendedName>
        <fullName evidence="4">DUF1690 domain-containing protein</fullName>
    </recommendedName>
</protein>
<feature type="compositionally biased region" description="Basic and acidic residues" evidence="1">
    <location>
        <begin position="67"/>
        <end position="90"/>
    </location>
</feature>
<sequence length="183" mass="20567">MGASQSKSEPEEQVFYSETPIQFSDDVVNQLADNSASSTPSPARQSTLDSHIRSRIQDELTRLRQEEESIKQEIEHALEKENLDRERELAGEESATEDDAQAAGGVKSSAAMIGDLEDLKHKVDRYQKRRDDSSVSDLQAKSLAVVNCYRSNTTTSLDCWKEVNNFKLSVVEVEQHYVDSLRS</sequence>
<feature type="region of interest" description="Disordered" evidence="1">
    <location>
        <begin position="30"/>
        <end position="53"/>
    </location>
</feature>
<feature type="region of interest" description="Disordered" evidence="1">
    <location>
        <begin position="67"/>
        <end position="109"/>
    </location>
</feature>
<dbReference type="AlphaFoldDB" id="A0A4S4MNU6"/>
<name>A0A4S4MNU6_9APHY</name>
<organism evidence="2 3">
    <name type="scientific">Antrodiella citrinella</name>
    <dbReference type="NCBI Taxonomy" id="2447956"/>
    <lineage>
        <taxon>Eukaryota</taxon>
        <taxon>Fungi</taxon>
        <taxon>Dikarya</taxon>
        <taxon>Basidiomycota</taxon>
        <taxon>Agaricomycotina</taxon>
        <taxon>Agaricomycetes</taxon>
        <taxon>Polyporales</taxon>
        <taxon>Steccherinaceae</taxon>
        <taxon>Antrodiella</taxon>
    </lineage>
</organism>
<keyword evidence="3" id="KW-1185">Reference proteome</keyword>
<evidence type="ECO:0000256" key="1">
    <source>
        <dbReference type="SAM" id="MobiDB-lite"/>
    </source>
</evidence>